<dbReference type="Proteomes" id="UP001530293">
    <property type="component" value="Unassembled WGS sequence"/>
</dbReference>
<sequence length="565" mass="62035">MSDDEYIPPSFDSPILGGEEDIIIPGAVSGGSTLTTTASMVKENDGGTQEAAGFPPLKIIWNCPMIEKCLSGDAKSWLCKWCNKTFTPDHATRAMHHVLKNPGNGISTCTAIVREPYLSRYRQLHKRNSDLSSARKRSAADVASSIDSHQDAATQQLLVKRGFTTSATTVPTIPPIFPKNISLSMTSGKPKIGGSINSFYSRQPSIDAALTNTVDIRRSNNASVEMAIADFFHCENIADRVVESPRLARLLKLARTVGKDFKVPSRRKISGELLDLNYATVYNENKTMLCREACTFGLSFIGDGATIKRMPLLNILGLCGNTPPVTIAIIDCTNHMEEGGKKDASYIASLFEAKVAEYDPGNMNTDVFFFDGASNVQKAGEVLMAKFPHSFCFHGGEHVVSLFFSSIARVPQIKLLILKTCRLYNVFGSGANHAIYAQFIAQTSAANNGRKIGLLRGAGTRMASWFYAMMRLLRLKQPLKATIHLQQFRDLTLNPSAKAAVHDIEDHLRSIHSTNFCCKQWTQNWSPSRCRNTHGIMVLCNDAAPPSETAIEGYYSSATVLRFDT</sequence>
<gene>
    <name evidence="1" type="ORF">ACHAWU_000964</name>
</gene>
<organism evidence="1 2">
    <name type="scientific">Discostella pseudostelligera</name>
    <dbReference type="NCBI Taxonomy" id="259834"/>
    <lineage>
        <taxon>Eukaryota</taxon>
        <taxon>Sar</taxon>
        <taxon>Stramenopiles</taxon>
        <taxon>Ochrophyta</taxon>
        <taxon>Bacillariophyta</taxon>
        <taxon>Coscinodiscophyceae</taxon>
        <taxon>Thalassiosirophycidae</taxon>
        <taxon>Stephanodiscales</taxon>
        <taxon>Stephanodiscaceae</taxon>
        <taxon>Discostella</taxon>
    </lineage>
</organism>
<keyword evidence="2" id="KW-1185">Reference proteome</keyword>
<protein>
    <recommendedName>
        <fullName evidence="3">C2H2-type domain-containing protein</fullName>
    </recommendedName>
</protein>
<dbReference type="EMBL" id="JALLBG020000012">
    <property type="protein sequence ID" value="KAL3772305.1"/>
    <property type="molecule type" value="Genomic_DNA"/>
</dbReference>
<evidence type="ECO:0000313" key="2">
    <source>
        <dbReference type="Proteomes" id="UP001530293"/>
    </source>
</evidence>
<evidence type="ECO:0000313" key="1">
    <source>
        <dbReference type="EMBL" id="KAL3772305.1"/>
    </source>
</evidence>
<reference evidence="1 2" key="1">
    <citation type="submission" date="2024-10" db="EMBL/GenBank/DDBJ databases">
        <title>Updated reference genomes for cyclostephanoid diatoms.</title>
        <authorList>
            <person name="Roberts W.R."/>
            <person name="Alverson A.J."/>
        </authorList>
    </citation>
    <scope>NUCLEOTIDE SEQUENCE [LARGE SCALE GENOMIC DNA]</scope>
    <source>
        <strain evidence="1 2">AJA232-27</strain>
    </source>
</reference>
<proteinExistence type="predicted"/>
<dbReference type="AlphaFoldDB" id="A0ABD3NH39"/>
<name>A0ABD3NH39_9STRA</name>
<comment type="caution">
    <text evidence="1">The sequence shown here is derived from an EMBL/GenBank/DDBJ whole genome shotgun (WGS) entry which is preliminary data.</text>
</comment>
<evidence type="ECO:0008006" key="3">
    <source>
        <dbReference type="Google" id="ProtNLM"/>
    </source>
</evidence>
<accession>A0ABD3NH39</accession>